<dbReference type="NCBIfam" id="TIGR00562">
    <property type="entry name" value="proto_IX_ox"/>
    <property type="match status" value="1"/>
</dbReference>
<comment type="similarity">
    <text evidence="6">Belongs to the protoporphyrinogen/coproporphyrinogen oxidase family. Coproporphyrinogen III oxidase subfamily.</text>
</comment>
<protein>
    <recommendedName>
        <fullName evidence="6">Coproporphyrinogen III oxidase</fullName>
        <ecNumber evidence="6">1.3.3.15</ecNumber>
    </recommendedName>
</protein>
<proteinExistence type="inferred from homology"/>
<dbReference type="Pfam" id="PF01593">
    <property type="entry name" value="Amino_oxidase"/>
    <property type="match status" value="1"/>
</dbReference>
<dbReference type="InterPro" id="IPR004572">
    <property type="entry name" value="Protoporphyrinogen_oxidase"/>
</dbReference>
<reference evidence="8" key="1">
    <citation type="journal article" date="2005" name="Environ. Microbiol.">
        <title>Genetic and functional properties of uncultivated thermophilic crenarchaeotes from a subsurface gold mine as revealed by analysis of genome fragments.</title>
        <authorList>
            <person name="Nunoura T."/>
            <person name="Hirayama H."/>
            <person name="Takami H."/>
            <person name="Oida H."/>
            <person name="Nishi S."/>
            <person name="Shimamura S."/>
            <person name="Suzuki Y."/>
            <person name="Inagaki F."/>
            <person name="Takai K."/>
            <person name="Nealson K.H."/>
            <person name="Horikoshi K."/>
        </authorList>
    </citation>
    <scope>NUCLEOTIDE SEQUENCE</scope>
</reference>
<dbReference type="EC" id="1.3.3.15" evidence="6"/>
<keyword evidence="6" id="KW-0963">Cytoplasm</keyword>
<gene>
    <name evidence="8" type="ORF">HGMM_F03C01C07</name>
</gene>
<dbReference type="AlphaFoldDB" id="H5S9D0"/>
<dbReference type="InterPro" id="IPR002937">
    <property type="entry name" value="Amino_oxidase"/>
</dbReference>
<dbReference type="Gene3D" id="3.90.660.20">
    <property type="entry name" value="Protoporphyrinogen oxidase, mitochondrial, domain 2"/>
    <property type="match status" value="1"/>
</dbReference>
<name>H5S9D0_9BACT</name>
<comment type="catalytic activity">
    <reaction evidence="6">
        <text>coproporphyrinogen III + 3 O2 = coproporphyrin III + 3 H2O2</text>
        <dbReference type="Rhea" id="RHEA:43436"/>
        <dbReference type="ChEBI" id="CHEBI:15379"/>
        <dbReference type="ChEBI" id="CHEBI:16240"/>
        <dbReference type="ChEBI" id="CHEBI:57309"/>
        <dbReference type="ChEBI" id="CHEBI:131725"/>
        <dbReference type="EC" id="1.3.3.15"/>
    </reaction>
</comment>
<sequence>MGVEVAIIGAGISGLSVAFFLKRAGAGVLVLEAEEDVGGTMRSRRFKGYLIELGPNSALETTPLFQELIAAAGLAGERVYASEAARNRYIVRGGELHPLPLTPLAFLRSRLWSWKGKLRVLAEPFHGRADREESVADFARRRVGQEFLDYAVNPFVAGIYAGDPERLSVRFAFPRLYALEAQYGGLFLGMLRGARERRRRGEAPKIAARLFSFREGMGALPRALAAALGNTVWCATRALCVERAGAAFEIAFERDGRRDTLRAERVVLATPAYAAASLLKRLAPEAARALDRIVYPPVSAVILGYPETAIGRPLDGFGFLVPEKEQRRILGTIWNSTIFPARAPQGFVTLTTFVGGMRQPELARRPNEELIALVAEELTDLLRLRGEPEFAYVSRWERAIPQYELGYGEILDALDRAEREHVGLYFCANYRGGIAVGDCVMSAHATAERILRDRARS</sequence>
<evidence type="ECO:0000256" key="4">
    <source>
        <dbReference type="ARBA" id="ARBA00023002"/>
    </source>
</evidence>
<keyword evidence="2 6" id="KW-0285">Flavoprotein</keyword>
<reference evidence="8" key="2">
    <citation type="journal article" date="2012" name="PLoS ONE">
        <title>A Deeply Branching Thermophilic Bacterium with an Ancient Acetyl-CoA Pathway Dominates a Subsurface Ecosystem.</title>
        <authorList>
            <person name="Takami H."/>
            <person name="Noguchi H."/>
            <person name="Takaki Y."/>
            <person name="Uchiyama I."/>
            <person name="Toyoda A."/>
            <person name="Nishi S."/>
            <person name="Chee G.-J."/>
            <person name="Arai W."/>
            <person name="Nunoura T."/>
            <person name="Itoh T."/>
            <person name="Hattori M."/>
            <person name="Takai K."/>
        </authorList>
    </citation>
    <scope>NUCLEOTIDE SEQUENCE</scope>
</reference>
<evidence type="ECO:0000256" key="2">
    <source>
        <dbReference type="ARBA" id="ARBA00022630"/>
    </source>
</evidence>
<evidence type="ECO:0000313" key="8">
    <source>
        <dbReference type="EMBL" id="BAL52766.1"/>
    </source>
</evidence>
<dbReference type="PANTHER" id="PTHR42923">
    <property type="entry name" value="PROTOPORPHYRINOGEN OXIDASE"/>
    <property type="match status" value="1"/>
</dbReference>
<feature type="domain" description="Amine oxidase" evidence="7">
    <location>
        <begin position="12"/>
        <end position="451"/>
    </location>
</feature>
<evidence type="ECO:0000259" key="7">
    <source>
        <dbReference type="Pfam" id="PF01593"/>
    </source>
</evidence>
<keyword evidence="3 6" id="KW-0274">FAD</keyword>
<dbReference type="Gene3D" id="3.50.50.60">
    <property type="entry name" value="FAD/NAD(P)-binding domain"/>
    <property type="match status" value="1"/>
</dbReference>
<comment type="cofactor">
    <cofactor evidence="1 6">
        <name>FAD</name>
        <dbReference type="ChEBI" id="CHEBI:57692"/>
    </cofactor>
</comment>
<dbReference type="GO" id="GO:0005737">
    <property type="term" value="C:cytoplasm"/>
    <property type="evidence" value="ECO:0007669"/>
    <property type="project" value="UniProtKB-SubCell"/>
</dbReference>
<dbReference type="EMBL" id="AP011639">
    <property type="protein sequence ID" value="BAL52766.1"/>
    <property type="molecule type" value="Genomic_DNA"/>
</dbReference>
<dbReference type="UniPathway" id="UPA00252"/>
<keyword evidence="4 6" id="KW-0560">Oxidoreductase</keyword>
<dbReference type="InterPro" id="IPR050464">
    <property type="entry name" value="Zeta_carotene_desat/Oxidored"/>
</dbReference>
<dbReference type="SUPFAM" id="SSF51905">
    <property type="entry name" value="FAD/NAD(P)-binding domain"/>
    <property type="match status" value="1"/>
</dbReference>
<dbReference type="PANTHER" id="PTHR42923:SF3">
    <property type="entry name" value="PROTOPORPHYRINOGEN OXIDASE"/>
    <property type="match status" value="1"/>
</dbReference>
<comment type="function">
    <text evidence="6">Involved in coproporphyrin-dependent heme b biosynthesis. Catalyzes the oxidation of coproporphyrinogen III to coproporphyrin III.</text>
</comment>
<dbReference type="SUPFAM" id="SSF54373">
    <property type="entry name" value="FAD-linked reductases, C-terminal domain"/>
    <property type="match status" value="1"/>
</dbReference>
<evidence type="ECO:0000256" key="1">
    <source>
        <dbReference type="ARBA" id="ARBA00001974"/>
    </source>
</evidence>
<dbReference type="InterPro" id="IPR036188">
    <property type="entry name" value="FAD/NAD-bd_sf"/>
</dbReference>
<accession>H5S9D0</accession>
<dbReference type="Gene3D" id="1.10.3110.10">
    <property type="entry name" value="protoporphyrinogen ix oxidase, domain 3"/>
    <property type="match status" value="1"/>
</dbReference>
<evidence type="ECO:0000256" key="5">
    <source>
        <dbReference type="ARBA" id="ARBA00023133"/>
    </source>
</evidence>
<evidence type="ECO:0000256" key="6">
    <source>
        <dbReference type="RuleBase" id="RU364052"/>
    </source>
</evidence>
<keyword evidence="5 6" id="KW-0350">Heme biosynthesis</keyword>
<comment type="subcellular location">
    <subcellularLocation>
        <location evidence="6">Cytoplasm</location>
    </subcellularLocation>
</comment>
<dbReference type="GO" id="GO:0006783">
    <property type="term" value="P:heme biosynthetic process"/>
    <property type="evidence" value="ECO:0007669"/>
    <property type="project" value="UniProtKB-UniRule"/>
</dbReference>
<dbReference type="GO" id="GO:0004729">
    <property type="term" value="F:oxygen-dependent protoporphyrinogen oxidase activity"/>
    <property type="evidence" value="ECO:0007669"/>
    <property type="project" value="UniProtKB-UniRule"/>
</dbReference>
<comment type="pathway">
    <text evidence="6">Porphyrin-containing compound metabolism; protoheme biosynthesis.</text>
</comment>
<evidence type="ECO:0000256" key="3">
    <source>
        <dbReference type="ARBA" id="ARBA00022827"/>
    </source>
</evidence>
<organism evidence="8">
    <name type="scientific">uncultured Acidobacteriota bacterium</name>
    <dbReference type="NCBI Taxonomy" id="171953"/>
    <lineage>
        <taxon>Bacteria</taxon>
        <taxon>Pseudomonadati</taxon>
        <taxon>Acidobacteriota</taxon>
        <taxon>environmental samples</taxon>
    </lineage>
</organism>